<feature type="chain" id="PRO_5045415767" evidence="5">
    <location>
        <begin position="21"/>
        <end position="311"/>
    </location>
</feature>
<feature type="compositionally biased region" description="Low complexity" evidence="4">
    <location>
        <begin position="291"/>
        <end position="311"/>
    </location>
</feature>
<dbReference type="InterPro" id="IPR051455">
    <property type="entry name" value="Bact_solute-bind_prot3"/>
</dbReference>
<feature type="region of interest" description="Disordered" evidence="4">
    <location>
        <begin position="280"/>
        <end position="311"/>
    </location>
</feature>
<organism evidence="7 8">
    <name type="scientific">Allokutzneria oryzae</name>
    <dbReference type="NCBI Taxonomy" id="1378989"/>
    <lineage>
        <taxon>Bacteria</taxon>
        <taxon>Bacillati</taxon>
        <taxon>Actinomycetota</taxon>
        <taxon>Actinomycetes</taxon>
        <taxon>Pseudonocardiales</taxon>
        <taxon>Pseudonocardiaceae</taxon>
        <taxon>Allokutzneria</taxon>
    </lineage>
</organism>
<proteinExistence type="inferred from homology"/>
<dbReference type="Proteomes" id="UP001589693">
    <property type="component" value="Unassembled WGS sequence"/>
</dbReference>
<sequence length="311" mass="32370">MHRRSAVAAAVVMGVLPLAACGGGSAETPPPTEAPRTSVTDDGSGSPTIDKIRQNGRLLMGTTDSLPGVSLQDQGTGKYSGFDTQISVAIAKAFGLKDADPVRYRSASPETRLNSLRSGDVDLVVGAIKTNQPQPQIAFVGPYLKVAQDLLVRSDSGITTSAQLADKPVCVVAETGAAQKLKAARVTQNVVEENLGTRCVEALQAGKVSAFSADDAVLRGYAGTSNGALKVLGVKLTDEGYYIGVPSRDKELRRQLEAMLKKAFEDGSWAKMYGAVYGTSEPAPTPPVLSPAPVTTTPSTPAQTTTTAPPR</sequence>
<evidence type="ECO:0000256" key="3">
    <source>
        <dbReference type="ARBA" id="ARBA00022729"/>
    </source>
</evidence>
<dbReference type="InterPro" id="IPR001638">
    <property type="entry name" value="Solute-binding_3/MltF_N"/>
</dbReference>
<keyword evidence="3 5" id="KW-0732">Signal</keyword>
<dbReference type="PANTHER" id="PTHR30085">
    <property type="entry name" value="AMINO ACID ABC TRANSPORTER PERMEASE"/>
    <property type="match status" value="1"/>
</dbReference>
<evidence type="ECO:0000256" key="1">
    <source>
        <dbReference type="ARBA" id="ARBA00010333"/>
    </source>
</evidence>
<gene>
    <name evidence="7" type="ORF">ACFFQA_01020</name>
</gene>
<feature type="domain" description="Solute-binding protein family 3/N-terminal" evidence="6">
    <location>
        <begin position="57"/>
        <end position="276"/>
    </location>
</feature>
<evidence type="ECO:0000259" key="6">
    <source>
        <dbReference type="SMART" id="SM00062"/>
    </source>
</evidence>
<comment type="similarity">
    <text evidence="1">Belongs to the bacterial solute-binding protein 3 family.</text>
</comment>
<evidence type="ECO:0000256" key="4">
    <source>
        <dbReference type="SAM" id="MobiDB-lite"/>
    </source>
</evidence>
<evidence type="ECO:0000313" key="7">
    <source>
        <dbReference type="EMBL" id="MFB9902508.1"/>
    </source>
</evidence>
<dbReference type="SUPFAM" id="SSF53850">
    <property type="entry name" value="Periplasmic binding protein-like II"/>
    <property type="match status" value="1"/>
</dbReference>
<evidence type="ECO:0000256" key="2">
    <source>
        <dbReference type="ARBA" id="ARBA00022448"/>
    </source>
</evidence>
<evidence type="ECO:0000256" key="5">
    <source>
        <dbReference type="SAM" id="SignalP"/>
    </source>
</evidence>
<keyword evidence="2" id="KW-0813">Transport</keyword>
<name>A0ABV5ZNQ3_9PSEU</name>
<feature type="region of interest" description="Disordered" evidence="4">
    <location>
        <begin position="23"/>
        <end position="49"/>
    </location>
</feature>
<dbReference type="Pfam" id="PF00497">
    <property type="entry name" value="SBP_bac_3"/>
    <property type="match status" value="1"/>
</dbReference>
<evidence type="ECO:0000313" key="8">
    <source>
        <dbReference type="Proteomes" id="UP001589693"/>
    </source>
</evidence>
<comment type="caution">
    <text evidence="7">The sequence shown here is derived from an EMBL/GenBank/DDBJ whole genome shotgun (WGS) entry which is preliminary data.</text>
</comment>
<reference evidence="7 8" key="1">
    <citation type="submission" date="2024-09" db="EMBL/GenBank/DDBJ databases">
        <authorList>
            <person name="Sun Q."/>
            <person name="Mori K."/>
        </authorList>
    </citation>
    <scope>NUCLEOTIDE SEQUENCE [LARGE SCALE GENOMIC DNA]</scope>
    <source>
        <strain evidence="7 8">TBRC 7907</strain>
    </source>
</reference>
<dbReference type="EMBL" id="JBHLZU010000002">
    <property type="protein sequence ID" value="MFB9902508.1"/>
    <property type="molecule type" value="Genomic_DNA"/>
</dbReference>
<keyword evidence="8" id="KW-1185">Reference proteome</keyword>
<accession>A0ABV5ZNQ3</accession>
<dbReference type="Gene3D" id="3.40.190.10">
    <property type="entry name" value="Periplasmic binding protein-like II"/>
    <property type="match status" value="2"/>
</dbReference>
<feature type="signal peptide" evidence="5">
    <location>
        <begin position="1"/>
        <end position="20"/>
    </location>
</feature>
<dbReference type="SMART" id="SM00062">
    <property type="entry name" value="PBPb"/>
    <property type="match status" value="1"/>
</dbReference>
<dbReference type="PANTHER" id="PTHR30085:SF6">
    <property type="entry name" value="ABC TRANSPORTER GLUTAMINE-BINDING PROTEIN GLNH"/>
    <property type="match status" value="1"/>
</dbReference>
<protein>
    <submittedName>
        <fullName evidence="7">Transporter substrate-binding domain-containing protein</fullName>
    </submittedName>
</protein>
<feature type="compositionally biased region" description="Polar residues" evidence="4">
    <location>
        <begin position="37"/>
        <end position="47"/>
    </location>
</feature>